<dbReference type="Pfam" id="PF13193">
    <property type="entry name" value="AMP-binding_C"/>
    <property type="match status" value="1"/>
</dbReference>
<dbReference type="Gene3D" id="3.40.50.12780">
    <property type="entry name" value="N-terminal domain of ligase-like"/>
    <property type="match status" value="1"/>
</dbReference>
<dbReference type="EMBL" id="JADNRY010000041">
    <property type="protein sequence ID" value="KAF9070355.1"/>
    <property type="molecule type" value="Genomic_DNA"/>
</dbReference>
<gene>
    <name evidence="6" type="ORF">BDP27DRAFT_1220781</name>
</gene>
<evidence type="ECO:0000256" key="2">
    <source>
        <dbReference type="ARBA" id="ARBA00022598"/>
    </source>
</evidence>
<comment type="similarity">
    <text evidence="1">Belongs to the ATP-dependent AMP-binding enzyme family.</text>
</comment>
<dbReference type="PROSITE" id="PS00455">
    <property type="entry name" value="AMP_BINDING"/>
    <property type="match status" value="1"/>
</dbReference>
<feature type="transmembrane region" description="Helical" evidence="3">
    <location>
        <begin position="93"/>
        <end position="117"/>
    </location>
</feature>
<dbReference type="Proteomes" id="UP000772434">
    <property type="component" value="Unassembled WGS sequence"/>
</dbReference>
<dbReference type="InterPro" id="IPR045851">
    <property type="entry name" value="AMP-bd_C_sf"/>
</dbReference>
<dbReference type="InterPro" id="IPR000873">
    <property type="entry name" value="AMP-dep_synth/lig_dom"/>
</dbReference>
<dbReference type="InterPro" id="IPR042099">
    <property type="entry name" value="ANL_N_sf"/>
</dbReference>
<dbReference type="GO" id="GO:0006631">
    <property type="term" value="P:fatty acid metabolic process"/>
    <property type="evidence" value="ECO:0007669"/>
    <property type="project" value="TreeGrafter"/>
</dbReference>
<dbReference type="PANTHER" id="PTHR43201">
    <property type="entry name" value="ACYL-COA SYNTHETASE"/>
    <property type="match status" value="1"/>
</dbReference>
<keyword evidence="3" id="KW-0812">Transmembrane</keyword>
<keyword evidence="2" id="KW-0436">Ligase</keyword>
<dbReference type="InterPro" id="IPR020845">
    <property type="entry name" value="AMP-binding_CS"/>
</dbReference>
<dbReference type="AlphaFoldDB" id="A0A9P5PY84"/>
<dbReference type="OrthoDB" id="10253115at2759"/>
<dbReference type="SUPFAM" id="SSF56801">
    <property type="entry name" value="Acetyl-CoA synthetase-like"/>
    <property type="match status" value="1"/>
</dbReference>
<protein>
    <recommendedName>
        <fullName evidence="8">4-coumarate--CoA ligase</fullName>
    </recommendedName>
</protein>
<evidence type="ECO:0008006" key="8">
    <source>
        <dbReference type="Google" id="ProtNLM"/>
    </source>
</evidence>
<sequence>VDKILCGPGALHELETRVIDGQVQRCYKNLWPSLRVFWLFVEQQHADKDYVVLDGQRLTFRQLGQRAAKAASVFQDVYGVKKGDRVAICSRNYLEYLVLFWACHLIGAVSVLVNAWLPLEPLKHCLARTECTLVFVDPERADVLSSSVADLKSSGIKAFLVIEAEGKGPWNGMNIWNPEDGVSVQRVLKDDPKIGPEDDAAIIFTSGTSGLPKGVLSTQRAFLSNLFNILASRGRAMLRRGGELNFQSPPGPQPGALLPSPLFHVTGTSFSLIAALSGLRLVLMRKWDVEEAARLIKTENVSLAGGVPSTVSDLVDSPALGPNSPISSFTYAGSPVSASLVKRAQKAFPLVSMSQAYGMTESNATVVGFSGEDYVVRLDSCGRTMPINDILVMQPNGVRCPNGVVGEVWIKGSNVMKCYYGDPGLWAVALTKDGWLLSGDMGYMDDDGYLYIKDRLKDIIIRGGENVDSVSVENALYEDEGVLEVAAVGVPDERLGELVTALVTVKPPHKERVSVATLMALARKRLPKFAIPVMILIMKEDFNHTPSGKIVKADLRKIATVEWEKQSMSKGGQPKL</sequence>
<evidence type="ECO:0000259" key="5">
    <source>
        <dbReference type="Pfam" id="PF13193"/>
    </source>
</evidence>
<evidence type="ECO:0000256" key="1">
    <source>
        <dbReference type="ARBA" id="ARBA00006432"/>
    </source>
</evidence>
<name>A0A9P5PY84_9AGAR</name>
<dbReference type="GO" id="GO:0031956">
    <property type="term" value="F:medium-chain fatty acid-CoA ligase activity"/>
    <property type="evidence" value="ECO:0007669"/>
    <property type="project" value="TreeGrafter"/>
</dbReference>
<dbReference type="Gene3D" id="3.30.300.30">
    <property type="match status" value="1"/>
</dbReference>
<evidence type="ECO:0000313" key="6">
    <source>
        <dbReference type="EMBL" id="KAF9070355.1"/>
    </source>
</evidence>
<comment type="caution">
    <text evidence="6">The sequence shown here is derived from an EMBL/GenBank/DDBJ whole genome shotgun (WGS) entry which is preliminary data.</text>
</comment>
<keyword evidence="7" id="KW-1185">Reference proteome</keyword>
<proteinExistence type="inferred from homology"/>
<evidence type="ECO:0000256" key="3">
    <source>
        <dbReference type="SAM" id="Phobius"/>
    </source>
</evidence>
<dbReference type="Pfam" id="PF00501">
    <property type="entry name" value="AMP-binding"/>
    <property type="match status" value="1"/>
</dbReference>
<feature type="non-terminal residue" evidence="6">
    <location>
        <position position="576"/>
    </location>
</feature>
<evidence type="ECO:0000313" key="7">
    <source>
        <dbReference type="Proteomes" id="UP000772434"/>
    </source>
</evidence>
<keyword evidence="3" id="KW-0472">Membrane</keyword>
<reference evidence="6" key="1">
    <citation type="submission" date="2020-11" db="EMBL/GenBank/DDBJ databases">
        <authorList>
            <consortium name="DOE Joint Genome Institute"/>
            <person name="Ahrendt S."/>
            <person name="Riley R."/>
            <person name="Andreopoulos W."/>
            <person name="Labutti K."/>
            <person name="Pangilinan J."/>
            <person name="Ruiz-Duenas F.J."/>
            <person name="Barrasa J.M."/>
            <person name="Sanchez-Garcia M."/>
            <person name="Camarero S."/>
            <person name="Miyauchi S."/>
            <person name="Serrano A."/>
            <person name="Linde D."/>
            <person name="Babiker R."/>
            <person name="Drula E."/>
            <person name="Ayuso-Fernandez I."/>
            <person name="Pacheco R."/>
            <person name="Padilla G."/>
            <person name="Ferreira P."/>
            <person name="Barriuso J."/>
            <person name="Kellner H."/>
            <person name="Castanera R."/>
            <person name="Alfaro M."/>
            <person name="Ramirez L."/>
            <person name="Pisabarro A.G."/>
            <person name="Kuo A."/>
            <person name="Tritt A."/>
            <person name="Lipzen A."/>
            <person name="He G."/>
            <person name="Yan M."/>
            <person name="Ng V."/>
            <person name="Cullen D."/>
            <person name="Martin F."/>
            <person name="Rosso M.-N."/>
            <person name="Henrissat B."/>
            <person name="Hibbett D."/>
            <person name="Martinez A.T."/>
            <person name="Grigoriev I.V."/>
        </authorList>
    </citation>
    <scope>NUCLEOTIDE SEQUENCE</scope>
    <source>
        <strain evidence="6">AH 40177</strain>
    </source>
</reference>
<organism evidence="6 7">
    <name type="scientific">Rhodocollybia butyracea</name>
    <dbReference type="NCBI Taxonomy" id="206335"/>
    <lineage>
        <taxon>Eukaryota</taxon>
        <taxon>Fungi</taxon>
        <taxon>Dikarya</taxon>
        <taxon>Basidiomycota</taxon>
        <taxon>Agaricomycotina</taxon>
        <taxon>Agaricomycetes</taxon>
        <taxon>Agaricomycetidae</taxon>
        <taxon>Agaricales</taxon>
        <taxon>Marasmiineae</taxon>
        <taxon>Omphalotaceae</taxon>
        <taxon>Rhodocollybia</taxon>
    </lineage>
</organism>
<keyword evidence="3" id="KW-1133">Transmembrane helix</keyword>
<feature type="domain" description="AMP-dependent synthetase/ligase" evidence="4">
    <location>
        <begin position="43"/>
        <end position="420"/>
    </location>
</feature>
<accession>A0A9P5PY84</accession>
<dbReference type="InterPro" id="IPR025110">
    <property type="entry name" value="AMP-bd_C"/>
</dbReference>
<evidence type="ECO:0000259" key="4">
    <source>
        <dbReference type="Pfam" id="PF00501"/>
    </source>
</evidence>
<feature type="domain" description="AMP-binding enzyme C-terminal" evidence="5">
    <location>
        <begin position="472"/>
        <end position="549"/>
    </location>
</feature>
<dbReference type="PANTHER" id="PTHR43201:SF5">
    <property type="entry name" value="MEDIUM-CHAIN ACYL-COA LIGASE ACSF2, MITOCHONDRIAL"/>
    <property type="match status" value="1"/>
</dbReference>